<accession>A0A226WXJ0</accession>
<proteinExistence type="predicted"/>
<name>A0A226WXJ0_CABSO</name>
<evidence type="ECO:0000256" key="1">
    <source>
        <dbReference type="SAM" id="MobiDB-lite"/>
    </source>
</evidence>
<evidence type="ECO:0000313" key="3">
    <source>
        <dbReference type="Proteomes" id="UP000214720"/>
    </source>
</evidence>
<dbReference type="Proteomes" id="UP000214720">
    <property type="component" value="Unassembled WGS sequence"/>
</dbReference>
<dbReference type="EMBL" id="MTHB01000165">
    <property type="protein sequence ID" value="OXC75579.1"/>
    <property type="molecule type" value="Genomic_DNA"/>
</dbReference>
<evidence type="ECO:0000313" key="2">
    <source>
        <dbReference type="EMBL" id="OXC75579.1"/>
    </source>
</evidence>
<feature type="region of interest" description="Disordered" evidence="1">
    <location>
        <begin position="76"/>
        <end position="95"/>
    </location>
</feature>
<protein>
    <submittedName>
        <fullName evidence="2">Uncharacterized protein</fullName>
    </submittedName>
</protein>
<gene>
    <name evidence="2" type="ORF">BSU04_25460</name>
</gene>
<comment type="caution">
    <text evidence="2">The sequence shown here is derived from an EMBL/GenBank/DDBJ whole genome shotgun (WGS) entry which is preliminary data.</text>
</comment>
<dbReference type="AlphaFoldDB" id="A0A226WXJ0"/>
<reference evidence="3" key="1">
    <citation type="submission" date="2017-01" db="EMBL/GenBank/DDBJ databases">
        <title>Genome Analysis of Deinococcus marmoris KOPRI26562.</title>
        <authorList>
            <person name="Kim J.H."/>
            <person name="Oh H.-M."/>
        </authorList>
    </citation>
    <scope>NUCLEOTIDE SEQUENCE [LARGE SCALE GENOMIC DNA]</scope>
    <source>
        <strain evidence="3">PAMC 26633</strain>
    </source>
</reference>
<sequence length="95" mass="10769">MVFRFAANRFEWMKEQRDLMGEPDHASTIAEMNALGVTAKGAVQLKDIAEKALTLTKIAPIGEAAHERIDYSTFNPATSQWRYGPNDARQREHLH</sequence>
<organism evidence="2 3">
    <name type="scientific">Caballeronia sordidicola</name>
    <name type="common">Burkholderia sordidicola</name>
    <dbReference type="NCBI Taxonomy" id="196367"/>
    <lineage>
        <taxon>Bacteria</taxon>
        <taxon>Pseudomonadati</taxon>
        <taxon>Pseudomonadota</taxon>
        <taxon>Betaproteobacteria</taxon>
        <taxon>Burkholderiales</taxon>
        <taxon>Burkholderiaceae</taxon>
        <taxon>Caballeronia</taxon>
    </lineage>
</organism>